<keyword evidence="5" id="KW-1185">Reference proteome</keyword>
<organism evidence="4 5">
    <name type="scientific">Galdieria sulphuraria</name>
    <name type="common">Red alga</name>
    <dbReference type="NCBI Taxonomy" id="130081"/>
    <lineage>
        <taxon>Eukaryota</taxon>
        <taxon>Rhodophyta</taxon>
        <taxon>Bangiophyceae</taxon>
        <taxon>Galdieriales</taxon>
        <taxon>Galdieriaceae</taxon>
        <taxon>Galdieria</taxon>
    </lineage>
</organism>
<dbReference type="RefSeq" id="XP_005703077.1">
    <property type="nucleotide sequence ID" value="XM_005703020.1"/>
</dbReference>
<dbReference type="EMBL" id="KB454546">
    <property type="protein sequence ID" value="EME26557.1"/>
    <property type="molecule type" value="Genomic_DNA"/>
</dbReference>
<dbReference type="GO" id="GO:0005840">
    <property type="term" value="C:ribosome"/>
    <property type="evidence" value="ECO:0007669"/>
    <property type="project" value="UniProtKB-KW"/>
</dbReference>
<evidence type="ECO:0000256" key="1">
    <source>
        <dbReference type="ARBA" id="ARBA00007116"/>
    </source>
</evidence>
<proteinExistence type="inferred from homology"/>
<dbReference type="Pfam" id="PF00861">
    <property type="entry name" value="Ribosomal_L18p"/>
    <property type="match status" value="1"/>
</dbReference>
<keyword evidence="2" id="KW-0689">Ribosomal protein</keyword>
<dbReference type="Proteomes" id="UP000030680">
    <property type="component" value="Unassembled WGS sequence"/>
</dbReference>
<evidence type="ECO:0000256" key="3">
    <source>
        <dbReference type="ARBA" id="ARBA00023274"/>
    </source>
</evidence>
<sequence>MFGSWFKFDKRKHLLLQLTNKKVEAQIVDKREGRVEVTISSIQKSLLPDEKRPVNAYGCANMESARKVGEELASFAERHRIRELWFFPPRPRGGRVKEFTEPFRKRGIRLLDF</sequence>
<evidence type="ECO:0000313" key="4">
    <source>
        <dbReference type="EMBL" id="EME26557.1"/>
    </source>
</evidence>
<dbReference type="InterPro" id="IPR005484">
    <property type="entry name" value="Ribosomal_uL18_bac/plant/anim"/>
</dbReference>
<dbReference type="Gene3D" id="3.30.420.100">
    <property type="match status" value="1"/>
</dbReference>
<evidence type="ECO:0000256" key="2">
    <source>
        <dbReference type="ARBA" id="ARBA00022980"/>
    </source>
</evidence>
<name>M2X9M7_GALSU</name>
<dbReference type="Gramene" id="EME26557">
    <property type="protein sequence ID" value="EME26557"/>
    <property type="gene ID" value="Gasu_57910"/>
</dbReference>
<evidence type="ECO:0000313" key="5">
    <source>
        <dbReference type="Proteomes" id="UP000030680"/>
    </source>
</evidence>
<dbReference type="GO" id="GO:0006412">
    <property type="term" value="P:translation"/>
    <property type="evidence" value="ECO:0007669"/>
    <property type="project" value="InterPro"/>
</dbReference>
<keyword evidence="3" id="KW-0687">Ribonucleoprotein</keyword>
<reference evidence="5" key="1">
    <citation type="journal article" date="2013" name="Science">
        <title>Gene transfer from bacteria and archaea facilitated evolution of an extremophilic eukaryote.</title>
        <authorList>
            <person name="Schonknecht G."/>
            <person name="Chen W.H."/>
            <person name="Ternes C.M."/>
            <person name="Barbier G.G."/>
            <person name="Shrestha R.P."/>
            <person name="Stanke M."/>
            <person name="Brautigam A."/>
            <person name="Baker B.J."/>
            <person name="Banfield J.F."/>
            <person name="Garavito R.M."/>
            <person name="Carr K."/>
            <person name="Wilkerson C."/>
            <person name="Rensing S.A."/>
            <person name="Gagneul D."/>
            <person name="Dickenson N.E."/>
            <person name="Oesterhelt C."/>
            <person name="Lercher M.J."/>
            <person name="Weber A.P."/>
        </authorList>
    </citation>
    <scope>NUCLEOTIDE SEQUENCE [LARGE SCALE GENOMIC DNA]</scope>
    <source>
        <strain evidence="5">074W</strain>
    </source>
</reference>
<dbReference type="GO" id="GO:0003735">
    <property type="term" value="F:structural constituent of ribosome"/>
    <property type="evidence" value="ECO:0007669"/>
    <property type="project" value="InterPro"/>
</dbReference>
<dbReference type="GeneID" id="17085567"/>
<gene>
    <name evidence="4" type="ORF">Gasu_57910</name>
</gene>
<dbReference type="GO" id="GO:1990904">
    <property type="term" value="C:ribonucleoprotein complex"/>
    <property type="evidence" value="ECO:0007669"/>
    <property type="project" value="UniProtKB-KW"/>
</dbReference>
<protein>
    <submittedName>
        <fullName evidence="4">Uncharacterized protein</fullName>
    </submittedName>
</protein>
<accession>M2X9M7</accession>
<dbReference type="SUPFAM" id="SSF53137">
    <property type="entry name" value="Translational machinery components"/>
    <property type="match status" value="1"/>
</dbReference>
<dbReference type="AlphaFoldDB" id="M2X9M7"/>
<comment type="similarity">
    <text evidence="1">Belongs to the universal ribosomal protein uL18 family.</text>
</comment>
<dbReference type="OrthoDB" id="1295at2759"/>
<dbReference type="KEGG" id="gsl:Gasu_57910"/>